<evidence type="ECO:0000313" key="1">
    <source>
        <dbReference type="EMBL" id="GIY56240.1"/>
    </source>
</evidence>
<proteinExistence type="predicted"/>
<name>A0AAV4UEV1_CAEEX</name>
<dbReference type="EMBL" id="BPLR01012748">
    <property type="protein sequence ID" value="GIY56240.1"/>
    <property type="molecule type" value="Genomic_DNA"/>
</dbReference>
<gene>
    <name evidence="1" type="ORF">CEXT_31531</name>
</gene>
<protein>
    <submittedName>
        <fullName evidence="1">Uncharacterized protein</fullName>
    </submittedName>
</protein>
<dbReference type="Proteomes" id="UP001054945">
    <property type="component" value="Unassembled WGS sequence"/>
</dbReference>
<dbReference type="AlphaFoldDB" id="A0AAV4UEV1"/>
<keyword evidence="2" id="KW-1185">Reference proteome</keyword>
<evidence type="ECO:0000313" key="2">
    <source>
        <dbReference type="Proteomes" id="UP001054945"/>
    </source>
</evidence>
<organism evidence="1 2">
    <name type="scientific">Caerostris extrusa</name>
    <name type="common">Bark spider</name>
    <name type="synonym">Caerostris bankana</name>
    <dbReference type="NCBI Taxonomy" id="172846"/>
    <lineage>
        <taxon>Eukaryota</taxon>
        <taxon>Metazoa</taxon>
        <taxon>Ecdysozoa</taxon>
        <taxon>Arthropoda</taxon>
        <taxon>Chelicerata</taxon>
        <taxon>Arachnida</taxon>
        <taxon>Araneae</taxon>
        <taxon>Araneomorphae</taxon>
        <taxon>Entelegynae</taxon>
        <taxon>Araneoidea</taxon>
        <taxon>Araneidae</taxon>
        <taxon>Caerostris</taxon>
    </lineage>
</organism>
<sequence>MCMHACTNKQNAEEEKSLRRWPLPGRLKKEITGQVNGTKTLQLSFRKKIPFRFKQGTSKEKSLNCVKNAATHSSHTRGLISLTFQCLN</sequence>
<comment type="caution">
    <text evidence="1">The sequence shown here is derived from an EMBL/GenBank/DDBJ whole genome shotgun (WGS) entry which is preliminary data.</text>
</comment>
<accession>A0AAV4UEV1</accession>
<reference evidence="1 2" key="1">
    <citation type="submission" date="2021-06" db="EMBL/GenBank/DDBJ databases">
        <title>Caerostris extrusa draft genome.</title>
        <authorList>
            <person name="Kono N."/>
            <person name="Arakawa K."/>
        </authorList>
    </citation>
    <scope>NUCLEOTIDE SEQUENCE [LARGE SCALE GENOMIC DNA]</scope>
</reference>